<dbReference type="Pfam" id="PF02687">
    <property type="entry name" value="FtsX"/>
    <property type="match status" value="1"/>
</dbReference>
<keyword evidence="9" id="KW-1185">Reference proteome</keyword>
<keyword evidence="4 6" id="KW-1133">Transmembrane helix</keyword>
<proteinExistence type="predicted"/>
<dbReference type="InterPro" id="IPR050250">
    <property type="entry name" value="Macrolide_Exporter_MacB"/>
</dbReference>
<evidence type="ECO:0000313" key="9">
    <source>
        <dbReference type="Proteomes" id="UP000318554"/>
    </source>
</evidence>
<dbReference type="PANTHER" id="PTHR30572:SF17">
    <property type="entry name" value="ABC3 TRANSPORTER PERMEASE PROTEIN DOMAIN-CONTAINING PROTEIN"/>
    <property type="match status" value="1"/>
</dbReference>
<feature type="transmembrane region" description="Helical" evidence="6">
    <location>
        <begin position="282"/>
        <end position="308"/>
    </location>
</feature>
<keyword evidence="5 6" id="KW-0472">Membrane</keyword>
<sequence length="366" mass="38856">MRGHAAAVIAPRPRGWDLWRAFSWPQWRLHPWRHAVAVLAIMLGVGLALAVHPINASALAEFSAAVRGVNGEPDVRLRGPLDRLDARWLDRALAHPQVRAAMPVIEAQGVAVTPDGHRVPVRLLGVDALVWPALQPDAGLRVREGGDRLDVLAPDAVFGNPAAQAALGTATDTVELQVGLQGHRWRVAGQVALPGGPLLVADVAALQDRLGWGDQVSRLAIRQVSLNIFDRSFAVTYWLQAVAIGMGLMGVSASFSAQVLVRRREFGLLRHLGLSRAQVLGLVAAEGALWTVLGAVAGLALGLAVSAVLVHVVNPQSFHWTMELAVPVGRLAALVLAVVAAGTLTAWASGRLAVRREAVLAVREEA</sequence>
<dbReference type="Proteomes" id="UP000318554">
    <property type="component" value="Unassembled WGS sequence"/>
</dbReference>
<comment type="subcellular location">
    <subcellularLocation>
        <location evidence="1">Cell membrane</location>
        <topology evidence="1">Multi-pass membrane protein</topology>
    </subcellularLocation>
</comment>
<dbReference type="GO" id="GO:0022857">
    <property type="term" value="F:transmembrane transporter activity"/>
    <property type="evidence" value="ECO:0007669"/>
    <property type="project" value="TreeGrafter"/>
</dbReference>
<dbReference type="EMBL" id="VJNA01000005">
    <property type="protein sequence ID" value="TSE27017.1"/>
    <property type="molecule type" value="Genomic_DNA"/>
</dbReference>
<feature type="domain" description="ABC3 transporter permease C-terminal" evidence="7">
    <location>
        <begin position="242"/>
        <end position="357"/>
    </location>
</feature>
<evidence type="ECO:0000256" key="6">
    <source>
        <dbReference type="SAM" id="Phobius"/>
    </source>
</evidence>
<evidence type="ECO:0000313" key="8">
    <source>
        <dbReference type="EMBL" id="TSE27017.1"/>
    </source>
</evidence>
<gene>
    <name evidence="8" type="ORF">Taqua_00571</name>
</gene>
<evidence type="ECO:0000256" key="5">
    <source>
        <dbReference type="ARBA" id="ARBA00023136"/>
    </source>
</evidence>
<keyword evidence="3 6" id="KW-0812">Transmembrane</keyword>
<dbReference type="GO" id="GO:0005886">
    <property type="term" value="C:plasma membrane"/>
    <property type="evidence" value="ECO:0007669"/>
    <property type="project" value="UniProtKB-SubCell"/>
</dbReference>
<comment type="caution">
    <text evidence="8">The sequence shown here is derived from an EMBL/GenBank/DDBJ whole genome shotgun (WGS) entry which is preliminary data.</text>
</comment>
<evidence type="ECO:0000256" key="2">
    <source>
        <dbReference type="ARBA" id="ARBA00022475"/>
    </source>
</evidence>
<evidence type="ECO:0000256" key="1">
    <source>
        <dbReference type="ARBA" id="ARBA00004651"/>
    </source>
</evidence>
<feature type="transmembrane region" description="Helical" evidence="6">
    <location>
        <begin position="35"/>
        <end position="54"/>
    </location>
</feature>
<feature type="transmembrane region" description="Helical" evidence="6">
    <location>
        <begin position="237"/>
        <end position="261"/>
    </location>
</feature>
<organism evidence="8 9">
    <name type="scientific">Tepidimonas aquatica</name>
    <dbReference type="NCBI Taxonomy" id="247482"/>
    <lineage>
        <taxon>Bacteria</taxon>
        <taxon>Pseudomonadati</taxon>
        <taxon>Pseudomonadota</taxon>
        <taxon>Betaproteobacteria</taxon>
        <taxon>Burkholderiales</taxon>
        <taxon>Tepidimonas</taxon>
    </lineage>
</organism>
<accession>A0A554WTX0</accession>
<reference evidence="8 9" key="1">
    <citation type="submission" date="2019-07" db="EMBL/GenBank/DDBJ databases">
        <title>Tepidimonas aquatica CLN-1 draft genome.</title>
        <authorList>
            <person name="Da Costa M.S."/>
            <person name="Froufe H.J.C."/>
            <person name="Egas C."/>
            <person name="Albuquerque L."/>
        </authorList>
    </citation>
    <scope>NUCLEOTIDE SEQUENCE [LARGE SCALE GENOMIC DNA]</scope>
    <source>
        <strain evidence="8 9">CLN-1</strain>
    </source>
</reference>
<dbReference type="PANTHER" id="PTHR30572">
    <property type="entry name" value="MEMBRANE COMPONENT OF TRANSPORTER-RELATED"/>
    <property type="match status" value="1"/>
</dbReference>
<evidence type="ECO:0000256" key="3">
    <source>
        <dbReference type="ARBA" id="ARBA00022692"/>
    </source>
</evidence>
<dbReference type="InterPro" id="IPR003838">
    <property type="entry name" value="ABC3_permease_C"/>
</dbReference>
<protein>
    <submittedName>
        <fullName evidence="8">FtsX-like permease family protein</fullName>
    </submittedName>
</protein>
<evidence type="ECO:0000256" key="4">
    <source>
        <dbReference type="ARBA" id="ARBA00022989"/>
    </source>
</evidence>
<keyword evidence="2" id="KW-1003">Cell membrane</keyword>
<name>A0A554WTX0_9BURK</name>
<feature type="transmembrane region" description="Helical" evidence="6">
    <location>
        <begin position="328"/>
        <end position="348"/>
    </location>
</feature>
<dbReference type="AlphaFoldDB" id="A0A554WTX0"/>
<evidence type="ECO:0000259" key="7">
    <source>
        <dbReference type="Pfam" id="PF02687"/>
    </source>
</evidence>